<dbReference type="Proteomes" id="UP000253790">
    <property type="component" value="Chromosome"/>
</dbReference>
<evidence type="ECO:0000313" key="4">
    <source>
        <dbReference type="Proteomes" id="UP000253790"/>
    </source>
</evidence>
<evidence type="ECO:0000256" key="1">
    <source>
        <dbReference type="SAM" id="MobiDB-lite"/>
    </source>
</evidence>
<dbReference type="Pfam" id="PF04977">
    <property type="entry name" value="DivIC"/>
    <property type="match status" value="1"/>
</dbReference>
<dbReference type="KEGG" id="orn:DV701_15355"/>
<keyword evidence="2" id="KW-1133">Transmembrane helix</keyword>
<feature type="compositionally biased region" description="Polar residues" evidence="1">
    <location>
        <begin position="1"/>
        <end position="13"/>
    </location>
</feature>
<evidence type="ECO:0000256" key="2">
    <source>
        <dbReference type="SAM" id="Phobius"/>
    </source>
</evidence>
<keyword evidence="4" id="KW-1185">Reference proteome</keyword>
<evidence type="ECO:0000313" key="3">
    <source>
        <dbReference type="EMBL" id="AXH97307.1"/>
    </source>
</evidence>
<reference evidence="3 4" key="1">
    <citation type="submission" date="2018-07" db="EMBL/GenBank/DDBJ databases">
        <title>Complete genome sequencing of Ornithinimicrobium sp. AMA3305.</title>
        <authorList>
            <person name="Bae J.-W."/>
        </authorList>
    </citation>
    <scope>NUCLEOTIDE SEQUENCE [LARGE SCALE GENOMIC DNA]</scope>
    <source>
        <strain evidence="3 4">AMA3305</strain>
    </source>
</reference>
<dbReference type="OrthoDB" id="5187715at2"/>
<dbReference type="AlphaFoldDB" id="A0A345NQJ9"/>
<feature type="compositionally biased region" description="Low complexity" evidence="1">
    <location>
        <begin position="40"/>
        <end position="53"/>
    </location>
</feature>
<keyword evidence="2" id="KW-0812">Transmembrane</keyword>
<feature type="region of interest" description="Disordered" evidence="1">
    <location>
        <begin position="1"/>
        <end position="53"/>
    </location>
</feature>
<keyword evidence="2" id="KW-0472">Membrane</keyword>
<organism evidence="3 4">
    <name type="scientific">Ornithinimicrobium avium</name>
    <dbReference type="NCBI Taxonomy" id="2283195"/>
    <lineage>
        <taxon>Bacteria</taxon>
        <taxon>Bacillati</taxon>
        <taxon>Actinomycetota</taxon>
        <taxon>Actinomycetes</taxon>
        <taxon>Micrococcales</taxon>
        <taxon>Ornithinimicrobiaceae</taxon>
        <taxon>Ornithinimicrobium</taxon>
    </lineage>
</organism>
<dbReference type="InterPro" id="IPR007060">
    <property type="entry name" value="FtsL/DivIC"/>
</dbReference>
<sequence>MTTQADPRSTMTTARGPRDRRGSAARPGRGAGSRRPGPRPGARAISGAGASAASSMRRAPAHVRRMLLLLALVVVMAVIVAPVLSGYLQQRAEITAAQDRLVTEQQQIDRLQGELKKWDDPDYVEQQARERLRFVKEGETAFTVIDDTGSDYTEALPGMAPVSDEVLADSPWYGQVWESVKIANEGLPEPTLP</sequence>
<protein>
    <submittedName>
        <fullName evidence="3">Septum formation initiator family protein</fullName>
    </submittedName>
</protein>
<dbReference type="EMBL" id="CP031229">
    <property type="protein sequence ID" value="AXH97307.1"/>
    <property type="molecule type" value="Genomic_DNA"/>
</dbReference>
<gene>
    <name evidence="3" type="ORF">DV701_15355</name>
</gene>
<accession>A0A345NQJ9</accession>
<feature type="transmembrane region" description="Helical" evidence="2">
    <location>
        <begin position="66"/>
        <end position="88"/>
    </location>
</feature>
<proteinExistence type="predicted"/>
<name>A0A345NQJ9_9MICO</name>